<proteinExistence type="predicted"/>
<name>A0AAN9IR38_CLITE</name>
<dbReference type="AlphaFoldDB" id="A0AAN9IR38"/>
<comment type="caution">
    <text evidence="1">The sequence shown here is derived from an EMBL/GenBank/DDBJ whole genome shotgun (WGS) entry which is preliminary data.</text>
</comment>
<keyword evidence="2" id="KW-1185">Reference proteome</keyword>
<evidence type="ECO:0000313" key="2">
    <source>
        <dbReference type="Proteomes" id="UP001359559"/>
    </source>
</evidence>
<dbReference type="Proteomes" id="UP001359559">
    <property type="component" value="Unassembled WGS sequence"/>
</dbReference>
<accession>A0AAN9IR38</accession>
<dbReference type="EMBL" id="JAYKXN010000005">
    <property type="protein sequence ID" value="KAK7284484.1"/>
    <property type="molecule type" value="Genomic_DNA"/>
</dbReference>
<reference evidence="1 2" key="1">
    <citation type="submission" date="2024-01" db="EMBL/GenBank/DDBJ databases">
        <title>The genomes of 5 underutilized Papilionoideae crops provide insights into root nodulation and disease resistance.</title>
        <authorList>
            <person name="Yuan L."/>
        </authorList>
    </citation>
    <scope>NUCLEOTIDE SEQUENCE [LARGE SCALE GENOMIC DNA]</scope>
    <source>
        <strain evidence="1">LY-2023</strain>
        <tissue evidence="1">Leaf</tissue>
    </source>
</reference>
<organism evidence="1 2">
    <name type="scientific">Clitoria ternatea</name>
    <name type="common">Butterfly pea</name>
    <dbReference type="NCBI Taxonomy" id="43366"/>
    <lineage>
        <taxon>Eukaryota</taxon>
        <taxon>Viridiplantae</taxon>
        <taxon>Streptophyta</taxon>
        <taxon>Embryophyta</taxon>
        <taxon>Tracheophyta</taxon>
        <taxon>Spermatophyta</taxon>
        <taxon>Magnoliopsida</taxon>
        <taxon>eudicotyledons</taxon>
        <taxon>Gunneridae</taxon>
        <taxon>Pentapetalae</taxon>
        <taxon>rosids</taxon>
        <taxon>fabids</taxon>
        <taxon>Fabales</taxon>
        <taxon>Fabaceae</taxon>
        <taxon>Papilionoideae</taxon>
        <taxon>50 kb inversion clade</taxon>
        <taxon>NPAAA clade</taxon>
        <taxon>indigoferoid/millettioid clade</taxon>
        <taxon>Phaseoleae</taxon>
        <taxon>Clitoria</taxon>
    </lineage>
</organism>
<protein>
    <submittedName>
        <fullName evidence="1">Uncharacterized protein</fullName>
    </submittedName>
</protein>
<evidence type="ECO:0000313" key="1">
    <source>
        <dbReference type="EMBL" id="KAK7284484.1"/>
    </source>
</evidence>
<gene>
    <name evidence="1" type="ORF">RJT34_19230</name>
</gene>
<sequence>MKAEMAKGNTNCSGIVSLEFTLKCFNRILATHLEFWFLLSNTLGQVQSLIQEQAAHLCLELLPAQC</sequence>